<proteinExistence type="predicted"/>
<comment type="caution">
    <text evidence="1">The sequence shown here is derived from an EMBL/GenBank/DDBJ whole genome shotgun (WGS) entry which is preliminary data.</text>
</comment>
<dbReference type="Pfam" id="PF15907">
    <property type="entry name" value="Itfg2"/>
    <property type="match status" value="1"/>
</dbReference>
<dbReference type="PANTHER" id="PTHR16317:SF1">
    <property type="entry name" value="KICSTOR COMPLEX PROTEIN ITFG2"/>
    <property type="match status" value="1"/>
</dbReference>
<gene>
    <name evidence="1" type="ORF">BB561_002334</name>
</gene>
<dbReference type="PANTHER" id="PTHR16317">
    <property type="entry name" value="INTEGRIN ALPHA REPEAT DOMAIN-CONTAINING"/>
    <property type="match status" value="1"/>
</dbReference>
<protein>
    <submittedName>
        <fullName evidence="1">Uncharacterized protein</fullName>
    </submittedName>
</protein>
<dbReference type="SUPFAM" id="SSF69318">
    <property type="entry name" value="Integrin alpha N-terminal domain"/>
    <property type="match status" value="1"/>
</dbReference>
<dbReference type="GO" id="GO:0032006">
    <property type="term" value="P:regulation of TOR signaling"/>
    <property type="evidence" value="ECO:0007669"/>
    <property type="project" value="TreeGrafter"/>
</dbReference>
<organism evidence="1 2">
    <name type="scientific">Smittium simulii</name>
    <dbReference type="NCBI Taxonomy" id="133385"/>
    <lineage>
        <taxon>Eukaryota</taxon>
        <taxon>Fungi</taxon>
        <taxon>Fungi incertae sedis</taxon>
        <taxon>Zoopagomycota</taxon>
        <taxon>Kickxellomycotina</taxon>
        <taxon>Harpellomycetes</taxon>
        <taxon>Harpellales</taxon>
        <taxon>Legeriomycetaceae</taxon>
        <taxon>Smittium</taxon>
    </lineage>
</organism>
<reference evidence="1 2" key="1">
    <citation type="journal article" date="2018" name="MBio">
        <title>Comparative Genomics Reveals the Core Gene Toolbox for the Fungus-Insect Symbiosis.</title>
        <authorList>
            <person name="Wang Y."/>
            <person name="Stata M."/>
            <person name="Wang W."/>
            <person name="Stajich J.E."/>
            <person name="White M.M."/>
            <person name="Moncalvo J.M."/>
        </authorList>
    </citation>
    <scope>NUCLEOTIDE SEQUENCE [LARGE SCALE GENOMIC DNA]</scope>
    <source>
        <strain evidence="1 2">SWE-8-4</strain>
    </source>
</reference>
<keyword evidence="2" id="KW-1185">Reference proteome</keyword>
<sequence length="2089" mass="237526">MRVIELSSRLQLSFVGNVLPDALTTGDIDGDGGFEFLIGNSDGDMAIYKGRGGKGSWFGSETHKHFEESYWSDVETQLFDDQTGFEYNLKCKTRLKQKKKITKPHWEDVVKLEKSSRQPWAIAKNLGTITSIVVGDVFNNGKQIVLVINCEGKLHLFEYPFGIPELKTYIAQKSLQVNNDTLDSPVLSRYLYNQFSENIKSEKVENIKVTKKSCESLNRKRGSKNSLKDLKKLSKKFSTSKKSELKKLHQTQINFKHSDNYCNSFKNTLGSLKFRYKSAQDLKKVPNLKNKNKFKNGNSSFLPQTPIYSKIKQLDNTTEYLKNIKKLSLWQPYKISSPKITFDIPTNAARAIIADVNDDGLNEIIISTTDGFVYSFGLTVDASTENNIKFEHFKGQSRNASDFFFKPQFTAFNTFKYNKPPNINIDSKFTHNTNSLVKSEDFKNLSISNNNSPSEIFGKNAKIHTNRHYDSKYNNYKDKNQIANIDGKSQHIVNSIKKHNRKAFSVSSIYEITGKINYSNKSSPITNKLVVYNDKTSIPPKKVFEVDNLVNKQDELDVFLNIDSKSYSSHKNTKRTEDYILNSLNSLILHEEKNYPNKFKSNFLANKSVSSETNSHDKPHTNGLFSFLNNSNILKWSSTAPASLANSRNNSNSHSRVNSVSGVSDLLHNKKKNLNNNIDFSDLNKNYSPLELLKKLQHNPSTIACDLKKSDIIKNYSCEPTETTKYNNINNNNYSNNSQMLGSSAKHLPELELQKLTNNFNLKLGNNRESSFLKQSVKVPFKNYPIQNINECRSSSICSIENNPYDNINNIRKPHIENHIHYKSKINKPKKLKTKMTLKALNTWFMDNFLGSLVVIQVGPGIFKERTSQSNNKIKQQSIFDKTKKTSSSIFFNNYKKHFLVISKPGGKLAPINPQGSVLETIHYLEKNNDYRSENIIANSLNFQNLDSNQKPINDIQYSLLNDEKKYSRNQFSKQDNLLSKEHSDYFEGLSNFNSAKLNAQPYIEKSISSLSQKNKQEVNSFNIRTKDLDNQTKEYNTDVLGYNEINKYLVADINPDFFKNFSLSTGSNNQTESLATSASRNDYDYPAYKTTNLAIDSHSLPKDRFIPRLMPAQTTVSLESVVATTKIKPGSNKLSLSYFPSDMNLSNFKTTFNCDSMLSQSLNENFQGFNYIEKNNECPGVAELKNSKNSIAIPLKKNILNLDNKKIFDQAKTINVVSSLKALLNAEITSKDKKSVLSKNFEPLYGLNNKISNSNFKSETSLTHKHLFNHSNSTINSSRHLSILNTCDEIQYNFKKNHKDNKTLSKNTDRSINLSASVPLSLTRTSMINHEYINSKVEDNKILTLPLAERYLDLKKGQNLDSSIFNFKDDDLNYNKNKSALLRSIEKESSKIRDTFSDNDSHTKFKINKYNVKRNILGSAATEDQDINDSSYSSDDLEHFKLGEFTNNDDVSTFIVGDVNGGFDVSSLGLVSSPLHQSRNVIVDSSKINLIKTNAIDVNSLLTKNSTLIKGSSWIFSLTIDGMLFGFNYENKSSFIVDINARDPLLGVWKISAPDIYSKSTSSSLLDFSIKSLLPTENGAKNSNLNYCKNLDLSDYLVTCTWRGTTYFVSVSSLLALVSEYSSAQSQNNSIGLKANTLSKNGTHSEINQSLQNSDQAYLGDTEIHTANTNVSSYTEDCTKITNSSVIQFKFLEIVNAFLAAPYAPVVGKPNVFCLFYVDFKTRVWIYYHLDTITELDYNYEKTIKGANSFEIKKNVVNKHENKISKRWNNVHEFLKRNSRTPWVSSITNLEKNFEFTRRFLHNQRNSLEPDSNIESTNINSANGSLGLQSKNGLNTQFEYNNDYDVLIKRSNNSYKNMGQADIILNNKTLKSINTFSKIISTKPGILLQTQTIIGYEVNTNTEFLKEDQELYDDTDFKELWNEPNYKPLYIFDSGYYFGADSKNTYDFKMVENYTEFKDSNYGDSFKNNKNQTPNLQSNYNTLISYPSGIENSDNIKNKYDQQSEFKFRKPSNTNNEQIEEVADLNLNLDVGLVNLIEFIGSDLLDGNLKESWCDKLDINPNFITDNTEMASISGLSELISKILYESL</sequence>
<dbReference type="OrthoDB" id="5582728at2759"/>
<dbReference type="EMBL" id="MBFR01000078">
    <property type="protein sequence ID" value="PVU94703.1"/>
    <property type="molecule type" value="Genomic_DNA"/>
</dbReference>
<dbReference type="STRING" id="133385.A0A2T9YQS3"/>
<name>A0A2T9YQS3_9FUNG</name>
<evidence type="ECO:0000313" key="1">
    <source>
        <dbReference type="EMBL" id="PVU94703.1"/>
    </source>
</evidence>
<dbReference type="InterPro" id="IPR028994">
    <property type="entry name" value="Integrin_alpha_N"/>
</dbReference>
<dbReference type="Proteomes" id="UP000245383">
    <property type="component" value="Unassembled WGS sequence"/>
</dbReference>
<evidence type="ECO:0000313" key="2">
    <source>
        <dbReference type="Proteomes" id="UP000245383"/>
    </source>
</evidence>
<accession>A0A2T9YQS3</accession>
<dbReference type="InterPro" id="IPR031793">
    <property type="entry name" value="KICSTOR_ITFG2"/>
</dbReference>